<dbReference type="GO" id="GO:0071770">
    <property type="term" value="P:DIM/DIP cell wall layer assembly"/>
    <property type="evidence" value="ECO:0007669"/>
    <property type="project" value="TreeGrafter"/>
</dbReference>
<dbReference type="InterPro" id="IPR014030">
    <property type="entry name" value="Ketoacyl_synth_N"/>
</dbReference>
<evidence type="ECO:0000256" key="1">
    <source>
        <dbReference type="ARBA" id="ARBA00022450"/>
    </source>
</evidence>
<dbReference type="SMART" id="SM00825">
    <property type="entry name" value="PKS_KS"/>
    <property type="match status" value="1"/>
</dbReference>
<dbReference type="AlphaFoldDB" id="A0AAE9PVH2"/>
<dbReference type="InterPro" id="IPR050091">
    <property type="entry name" value="PKS_NRPS_Biosynth_Enz"/>
</dbReference>
<name>A0AAE9PVH2_PAEPO</name>
<dbReference type="GO" id="GO:0004312">
    <property type="term" value="F:fatty acid synthase activity"/>
    <property type="evidence" value="ECO:0007669"/>
    <property type="project" value="TreeGrafter"/>
</dbReference>
<keyword evidence="1" id="KW-0596">Phosphopantetheine</keyword>
<dbReference type="GO" id="GO:0005886">
    <property type="term" value="C:plasma membrane"/>
    <property type="evidence" value="ECO:0007669"/>
    <property type="project" value="TreeGrafter"/>
</dbReference>
<dbReference type="CDD" id="cd00833">
    <property type="entry name" value="PKS"/>
    <property type="match status" value="1"/>
</dbReference>
<feature type="domain" description="Ketosynthase family 3 (KS3)" evidence="3">
    <location>
        <begin position="39"/>
        <end position="239"/>
    </location>
</feature>
<accession>A0AAE9PVH2</accession>
<dbReference type="PROSITE" id="PS52004">
    <property type="entry name" value="KS3_2"/>
    <property type="match status" value="1"/>
</dbReference>
<dbReference type="InterPro" id="IPR020841">
    <property type="entry name" value="PKS_Beta-ketoAc_synthase_dom"/>
</dbReference>
<gene>
    <name evidence="4" type="ORF">MF626_06815</name>
</gene>
<evidence type="ECO:0000259" key="3">
    <source>
        <dbReference type="PROSITE" id="PS52004"/>
    </source>
</evidence>
<dbReference type="GO" id="GO:0006633">
    <property type="term" value="P:fatty acid biosynthetic process"/>
    <property type="evidence" value="ECO:0007669"/>
    <property type="project" value="TreeGrafter"/>
</dbReference>
<organism evidence="4">
    <name type="scientific">Paenibacillus polymyxa</name>
    <name type="common">Bacillus polymyxa</name>
    <dbReference type="NCBI Taxonomy" id="1406"/>
    <lineage>
        <taxon>Bacteria</taxon>
        <taxon>Bacillati</taxon>
        <taxon>Bacillota</taxon>
        <taxon>Bacilli</taxon>
        <taxon>Bacillales</taxon>
        <taxon>Paenibacillaceae</taxon>
        <taxon>Paenibacillus</taxon>
    </lineage>
</organism>
<dbReference type="PANTHER" id="PTHR43775:SF37">
    <property type="entry name" value="SI:DKEY-61P9.11"/>
    <property type="match status" value="1"/>
</dbReference>
<reference evidence="4" key="1">
    <citation type="submission" date="2022-11" db="EMBL/GenBank/DDBJ databases">
        <authorList>
            <person name="Vasilchenko N.G."/>
            <person name="Prazdnova E.V."/>
            <person name="Gorovtsov A.V."/>
            <person name="Chistyakov V.A."/>
            <person name="Pak M.L."/>
        </authorList>
    </citation>
    <scope>NUCLEOTIDE SEQUENCE</scope>
    <source>
        <strain evidence="4">R 4.5</strain>
    </source>
</reference>
<dbReference type="PANTHER" id="PTHR43775">
    <property type="entry name" value="FATTY ACID SYNTHASE"/>
    <property type="match status" value="1"/>
</dbReference>
<dbReference type="GO" id="GO:0005737">
    <property type="term" value="C:cytoplasm"/>
    <property type="evidence" value="ECO:0007669"/>
    <property type="project" value="TreeGrafter"/>
</dbReference>
<evidence type="ECO:0000256" key="2">
    <source>
        <dbReference type="ARBA" id="ARBA00022553"/>
    </source>
</evidence>
<dbReference type="Gene3D" id="3.40.47.10">
    <property type="match status" value="1"/>
</dbReference>
<dbReference type="InterPro" id="IPR016039">
    <property type="entry name" value="Thiolase-like"/>
</dbReference>
<dbReference type="Pfam" id="PF00109">
    <property type="entry name" value="ketoacyl-synt"/>
    <property type="match status" value="1"/>
</dbReference>
<sequence length="239" mass="26877">MIEWFGMEQVKAPSPIFRHLQFSATEVEPPEEKKQETGAMDIAVIGMSGKYPGAENLQEFWSNLQESKDCITEVPKDRWEHDLYFDKERNKAGKTYCKWGGFMERISLSEPAFFHLTPYEISLMDPMEQLFLGIIWNLLESAGYTREALQKKHQNKVGVYVGATYHKYCSCDIEPDSAQRVTSFGSVAVANPMSHYFNFQGPSISIDTMSSSSAVAVHMACESLIRGECQIAVAGGGIY</sequence>
<protein>
    <submittedName>
        <fullName evidence="4">Polyketide synthase</fullName>
    </submittedName>
</protein>
<dbReference type="EMBL" id="CP097770">
    <property type="protein sequence ID" value="UZP76218.1"/>
    <property type="molecule type" value="Genomic_DNA"/>
</dbReference>
<dbReference type="SUPFAM" id="SSF53901">
    <property type="entry name" value="Thiolase-like"/>
    <property type="match status" value="1"/>
</dbReference>
<keyword evidence="2" id="KW-0597">Phosphoprotein</keyword>
<evidence type="ECO:0000313" key="4">
    <source>
        <dbReference type="EMBL" id="UZP76218.1"/>
    </source>
</evidence>
<proteinExistence type="predicted"/>